<dbReference type="PANTHER" id="PTHR39966">
    <property type="entry name" value="BLL2471 PROTEIN-RELATED"/>
    <property type="match status" value="1"/>
</dbReference>
<sequence length="415" mass="48051">MSEVMKDPAERKATLKRLILRLHQGEAPDEVRKELVSVLYKIPPAEIAEVEQELMAEGLPEEEIVQLCDVHALVLEGHIDHPDARQISPGHPVSIFIRENQQLLEVIESVHYLYTQYTNLPPLDLPQYQNQLHTQLNLLMDIDKHYRKKEQLLFPYLEKHGITGPPKVMWAKHDEIREMLKSALETIRTTKPMDAPILQRFVNKRLRPMTQAIAEMINKEGEILFPLALDTLTAAEWYKLYQQIPEIGFCLYDPQQTWIPEGVEQAEIQTDTGRIHLPSGSLTMHELTVMLNSLPIDITFVGKDDKVKYFSQSRHRIFDRNRAILQRDVRLCHPPSSVAIVEQILSDFKSGKASRAPFWIQSGGEFIHIEYFALRDEHDDYLGTLEVSQILTEKRQLEGEQRLLSYQEDEPDEDV</sequence>
<organism evidence="3 4">
    <name type="scientific">candidate division KSB3 bacterium</name>
    <dbReference type="NCBI Taxonomy" id="2044937"/>
    <lineage>
        <taxon>Bacteria</taxon>
        <taxon>candidate division KSB3</taxon>
    </lineage>
</organism>
<protein>
    <submittedName>
        <fullName evidence="3">DUF438 domain-containing protein</fullName>
    </submittedName>
</protein>
<proteinExistence type="predicted"/>
<dbReference type="PANTHER" id="PTHR39966:SF3">
    <property type="entry name" value="DUF438 DOMAIN-CONTAINING PROTEIN"/>
    <property type="match status" value="1"/>
</dbReference>
<reference evidence="3" key="1">
    <citation type="submission" date="2019-11" db="EMBL/GenBank/DDBJ databases">
        <title>Microbial mats filling the niche in hypersaline microbial mats.</title>
        <authorList>
            <person name="Wong H.L."/>
            <person name="Macleod F.I."/>
            <person name="White R.A. III"/>
            <person name="Burns B.P."/>
        </authorList>
    </citation>
    <scope>NUCLEOTIDE SEQUENCE</scope>
    <source>
        <strain evidence="3">Rbin_158</strain>
    </source>
</reference>
<dbReference type="Pfam" id="PF04282">
    <property type="entry name" value="DUF438"/>
    <property type="match status" value="1"/>
</dbReference>
<feature type="domain" description="DUF438" evidence="2">
    <location>
        <begin position="15"/>
        <end position="80"/>
    </location>
</feature>
<name>A0A9D5JY98_9BACT</name>
<gene>
    <name evidence="3" type="ORF">GF339_17250</name>
</gene>
<evidence type="ECO:0000313" key="3">
    <source>
        <dbReference type="EMBL" id="MBD3326335.1"/>
    </source>
</evidence>
<feature type="domain" description="Hemerythrin-like" evidence="1">
    <location>
        <begin position="92"/>
        <end position="228"/>
    </location>
</feature>
<dbReference type="GO" id="GO:0005886">
    <property type="term" value="C:plasma membrane"/>
    <property type="evidence" value="ECO:0007669"/>
    <property type="project" value="TreeGrafter"/>
</dbReference>
<dbReference type="InterPro" id="IPR012312">
    <property type="entry name" value="Hemerythrin-like"/>
</dbReference>
<dbReference type="EMBL" id="WJJP01000564">
    <property type="protein sequence ID" value="MBD3326335.1"/>
    <property type="molecule type" value="Genomic_DNA"/>
</dbReference>
<evidence type="ECO:0000259" key="1">
    <source>
        <dbReference type="Pfam" id="PF01814"/>
    </source>
</evidence>
<accession>A0A9D5JY98</accession>
<evidence type="ECO:0000313" key="4">
    <source>
        <dbReference type="Proteomes" id="UP000649604"/>
    </source>
</evidence>
<evidence type="ECO:0000259" key="2">
    <source>
        <dbReference type="Pfam" id="PF04282"/>
    </source>
</evidence>
<dbReference type="AlphaFoldDB" id="A0A9D5JY98"/>
<dbReference type="Proteomes" id="UP000649604">
    <property type="component" value="Unassembled WGS sequence"/>
</dbReference>
<comment type="caution">
    <text evidence="3">The sequence shown here is derived from an EMBL/GenBank/DDBJ whole genome shotgun (WGS) entry which is preliminary data.</text>
</comment>
<dbReference type="InterPro" id="IPR007380">
    <property type="entry name" value="DUF438"/>
</dbReference>
<dbReference type="Pfam" id="PF13596">
    <property type="entry name" value="PAS_10"/>
    <property type="match status" value="1"/>
</dbReference>
<dbReference type="Pfam" id="PF01814">
    <property type="entry name" value="Hemerythrin"/>
    <property type="match status" value="1"/>
</dbReference>
<dbReference type="Gene3D" id="1.20.120.520">
    <property type="entry name" value="nmb1532 protein domain like"/>
    <property type="match status" value="1"/>
</dbReference>